<proteinExistence type="predicted"/>
<comment type="caution">
    <text evidence="3">The sequence shown here is derived from an EMBL/GenBank/DDBJ whole genome shotgun (WGS) entry which is preliminary data.</text>
</comment>
<evidence type="ECO:0000313" key="3">
    <source>
        <dbReference type="EMBL" id="KAK6725988.1"/>
    </source>
</evidence>
<accession>A0ABR1BLJ6</accession>
<keyword evidence="4" id="KW-1185">Reference proteome</keyword>
<protein>
    <recommendedName>
        <fullName evidence="2">Peptidase M12A domain-containing protein</fullName>
    </recommendedName>
</protein>
<reference evidence="3 4" key="1">
    <citation type="submission" date="2023-08" db="EMBL/GenBank/DDBJ databases">
        <title>A Necator americanus chromosomal reference genome.</title>
        <authorList>
            <person name="Ilik V."/>
            <person name="Petrzelkova K.J."/>
            <person name="Pardy F."/>
            <person name="Fuh T."/>
            <person name="Niatou-Singa F.S."/>
            <person name="Gouil Q."/>
            <person name="Baker L."/>
            <person name="Ritchie M.E."/>
            <person name="Jex A.R."/>
            <person name="Gazzola D."/>
            <person name="Li H."/>
            <person name="Toshio Fujiwara R."/>
            <person name="Zhan B."/>
            <person name="Aroian R.V."/>
            <person name="Pafco B."/>
            <person name="Schwarz E.M."/>
        </authorList>
    </citation>
    <scope>NUCLEOTIDE SEQUENCE [LARGE SCALE GENOMIC DNA]</scope>
    <source>
        <strain evidence="3 4">Aroian</strain>
        <tissue evidence="3">Whole animal</tissue>
    </source>
</reference>
<organism evidence="3 4">
    <name type="scientific">Necator americanus</name>
    <name type="common">Human hookworm</name>
    <dbReference type="NCBI Taxonomy" id="51031"/>
    <lineage>
        <taxon>Eukaryota</taxon>
        <taxon>Metazoa</taxon>
        <taxon>Ecdysozoa</taxon>
        <taxon>Nematoda</taxon>
        <taxon>Chromadorea</taxon>
        <taxon>Rhabditida</taxon>
        <taxon>Rhabditina</taxon>
        <taxon>Rhabditomorpha</taxon>
        <taxon>Strongyloidea</taxon>
        <taxon>Ancylostomatidae</taxon>
        <taxon>Bunostominae</taxon>
        <taxon>Necator</taxon>
    </lineage>
</organism>
<feature type="domain" description="Peptidase M12A" evidence="2">
    <location>
        <begin position="1"/>
        <end position="33"/>
    </location>
</feature>
<dbReference type="EMBL" id="JAVFWL010000001">
    <property type="protein sequence ID" value="KAK6725988.1"/>
    <property type="molecule type" value="Genomic_DNA"/>
</dbReference>
<evidence type="ECO:0000313" key="4">
    <source>
        <dbReference type="Proteomes" id="UP001303046"/>
    </source>
</evidence>
<name>A0ABR1BLJ6_NECAM</name>
<dbReference type="PROSITE" id="PS51864">
    <property type="entry name" value="ASTACIN"/>
    <property type="match status" value="1"/>
</dbReference>
<dbReference type="InterPro" id="IPR001506">
    <property type="entry name" value="Peptidase_M12A"/>
</dbReference>
<comment type="caution">
    <text evidence="1">Lacks conserved residue(s) required for the propagation of feature annotation.</text>
</comment>
<sequence length="224" mass="25265">MVANDAKYTETLGSPFISFYDILMLKKHYEKCNLHQVTSAKCEMGGFPYPRKCSRCICPSGYGGRLCNEKPSGGGSVLEAKSEYKTPSDKVGDFRVGLRPREDMTTCNYWIKAPVGLRIEVKIADLSRSLAVDGCTYWGVEIKTHTDQRLTGYRIYERVSSMYLWGPPDVLLLSTQISLIPIHQHWRNERLASHKTGFKPSIDRIVTAEGLTDYATASLGDWRL</sequence>
<gene>
    <name evidence="3" type="primary">Necator_chrI.g479</name>
    <name evidence="3" type="ORF">RB195_004357</name>
</gene>
<evidence type="ECO:0000259" key="2">
    <source>
        <dbReference type="PROSITE" id="PS51864"/>
    </source>
</evidence>
<dbReference type="Proteomes" id="UP001303046">
    <property type="component" value="Unassembled WGS sequence"/>
</dbReference>
<evidence type="ECO:0000256" key="1">
    <source>
        <dbReference type="PROSITE-ProRule" id="PRU01211"/>
    </source>
</evidence>